<evidence type="ECO:0000256" key="11">
    <source>
        <dbReference type="RuleBase" id="RU003357"/>
    </source>
</evidence>
<evidence type="ECO:0000256" key="7">
    <source>
        <dbReference type="ARBA" id="ARBA00023136"/>
    </source>
</evidence>
<dbReference type="Pfam" id="PF00593">
    <property type="entry name" value="TonB_dep_Rec_b-barrel"/>
    <property type="match status" value="1"/>
</dbReference>
<evidence type="ECO:0000256" key="10">
    <source>
        <dbReference type="PROSITE-ProRule" id="PRU01360"/>
    </source>
</evidence>
<sequence>MDYSDHESNNARWLRKRSPLKPATIALFIFLLHPLHSHGQTAGKNVELPGVMITAPVSNSAESAGFKPDTVVSGDRLRRKRETNLGDTLSHELGVSSSSFGPGAGRPIIRGQDGPRVQVLENGIGTGDISTISPDHAVATETLNASRIEILRGPSTLMYGSGISGGVVNVINDRIPDRLFKTPQASFEGRFNSALEERNGALMASGSLGKVSWNLEGMKRKTNDVHIPGLANPNDPDSGTGLIRNSAIDSSNLSVGSSYVGERGFVGMSVSRLENFYGIPGPEGAKIDMGQTRYGLAGDLDNPLKGFRQLKMRFNYNDYQHKELEQSGAVGSRFSNNELEGRAELAHKPIAQWQGVVGIQLQNRNFSAKGEEAFVPSSLSQSASAFILEKRHWQRWQFEAGGRFEHTLHNPQASSLQTRDFNLYSISAGGTWQFRDGYQLNLTATRGQRAPNTVALYANGIHVATNTFEQGAQNLRKETSNNFDIALQKTSGLITGKVNLFYNHVNDYIFQQSRDSNGDGLADRIDDEGMLNPHGAYLVQDYTQTRAKFYGLEAEAIVALVPDTLNLRLFTDIVYGRLKNNGNIPRITPQRFGFDLDFKKNAWQANFNLTRVTQQDRVAVLESETPGYTLMNAEMSYHMKLTKSVNYTLFLQGRNLLDSDIRVHTSFLKDVAPLPGRAIVAGIRGAF</sequence>
<dbReference type="AlphaFoldDB" id="A0A1H8UI38"/>
<comment type="subcellular location">
    <subcellularLocation>
        <location evidence="1 10">Cell outer membrane</location>
        <topology evidence="1 10">Multi-pass membrane protein</topology>
    </subcellularLocation>
</comment>
<dbReference type="EMBL" id="FODO01000036">
    <property type="protein sequence ID" value="SEP02890.1"/>
    <property type="molecule type" value="Genomic_DNA"/>
</dbReference>
<keyword evidence="6 11" id="KW-0798">TonB box</keyword>
<dbReference type="SUPFAM" id="SSF56935">
    <property type="entry name" value="Porins"/>
    <property type="match status" value="1"/>
</dbReference>
<feature type="region of interest" description="Disordered" evidence="12">
    <location>
        <begin position="224"/>
        <end position="243"/>
    </location>
</feature>
<dbReference type="PANTHER" id="PTHR30069:SF40">
    <property type="entry name" value="TONB-DEPENDENT RECEPTOR NMB0964-RELATED"/>
    <property type="match status" value="1"/>
</dbReference>
<evidence type="ECO:0000313" key="15">
    <source>
        <dbReference type="EMBL" id="SEP02890.1"/>
    </source>
</evidence>
<evidence type="ECO:0000256" key="3">
    <source>
        <dbReference type="ARBA" id="ARBA00022448"/>
    </source>
</evidence>
<evidence type="ECO:0000259" key="13">
    <source>
        <dbReference type="Pfam" id="PF00593"/>
    </source>
</evidence>
<dbReference type="Gene3D" id="2.170.130.10">
    <property type="entry name" value="TonB-dependent receptor, plug domain"/>
    <property type="match status" value="1"/>
</dbReference>
<evidence type="ECO:0000256" key="9">
    <source>
        <dbReference type="ARBA" id="ARBA00023237"/>
    </source>
</evidence>
<dbReference type="Proteomes" id="UP000198814">
    <property type="component" value="Unassembled WGS sequence"/>
</dbReference>
<evidence type="ECO:0000259" key="14">
    <source>
        <dbReference type="Pfam" id="PF07715"/>
    </source>
</evidence>
<dbReference type="InterPro" id="IPR012910">
    <property type="entry name" value="Plug_dom"/>
</dbReference>
<dbReference type="InterPro" id="IPR036942">
    <property type="entry name" value="Beta-barrel_TonB_sf"/>
</dbReference>
<keyword evidence="7 10" id="KW-0472">Membrane</keyword>
<evidence type="ECO:0000256" key="8">
    <source>
        <dbReference type="ARBA" id="ARBA00023170"/>
    </source>
</evidence>
<gene>
    <name evidence="15" type="ORF">SAMN05216333_1365</name>
</gene>
<dbReference type="STRING" id="42354.SAMN05216333_1365"/>
<keyword evidence="5 10" id="KW-0812">Transmembrane</keyword>
<dbReference type="RefSeq" id="WP_090322262.1">
    <property type="nucleotide sequence ID" value="NZ_FNOE01000040.1"/>
</dbReference>
<feature type="domain" description="TonB-dependent receptor-like beta-barrel" evidence="13">
    <location>
        <begin position="276"/>
        <end position="656"/>
    </location>
</feature>
<keyword evidence="8" id="KW-0675">Receptor</keyword>
<evidence type="ECO:0000256" key="4">
    <source>
        <dbReference type="ARBA" id="ARBA00022452"/>
    </source>
</evidence>
<evidence type="ECO:0000256" key="6">
    <source>
        <dbReference type="ARBA" id="ARBA00023077"/>
    </source>
</evidence>
<keyword evidence="4 10" id="KW-1134">Transmembrane beta strand</keyword>
<dbReference type="Pfam" id="PF07715">
    <property type="entry name" value="Plug"/>
    <property type="match status" value="1"/>
</dbReference>
<evidence type="ECO:0000313" key="16">
    <source>
        <dbReference type="Proteomes" id="UP000198814"/>
    </source>
</evidence>
<dbReference type="Gene3D" id="2.40.170.20">
    <property type="entry name" value="TonB-dependent receptor, beta-barrel domain"/>
    <property type="match status" value="1"/>
</dbReference>
<keyword evidence="9 10" id="KW-0998">Cell outer membrane</keyword>
<dbReference type="InterPro" id="IPR037066">
    <property type="entry name" value="Plug_dom_sf"/>
</dbReference>
<name>A0A1H8UI38_9PROT</name>
<comment type="similarity">
    <text evidence="2 10 11">Belongs to the TonB-dependent receptor family.</text>
</comment>
<protein>
    <submittedName>
        <fullName evidence="15">Iron complex outermembrane recepter protein</fullName>
    </submittedName>
</protein>
<dbReference type="OrthoDB" id="9795928at2"/>
<dbReference type="InterPro" id="IPR039426">
    <property type="entry name" value="TonB-dep_rcpt-like"/>
</dbReference>
<evidence type="ECO:0000256" key="2">
    <source>
        <dbReference type="ARBA" id="ARBA00009810"/>
    </source>
</evidence>
<keyword evidence="16" id="KW-1185">Reference proteome</keyword>
<evidence type="ECO:0000256" key="12">
    <source>
        <dbReference type="SAM" id="MobiDB-lite"/>
    </source>
</evidence>
<evidence type="ECO:0000256" key="5">
    <source>
        <dbReference type="ARBA" id="ARBA00022692"/>
    </source>
</evidence>
<proteinExistence type="inferred from homology"/>
<organism evidence="15 16">
    <name type="scientific">Nitrosomonas oligotropha</name>
    <dbReference type="NCBI Taxonomy" id="42354"/>
    <lineage>
        <taxon>Bacteria</taxon>
        <taxon>Pseudomonadati</taxon>
        <taxon>Pseudomonadota</taxon>
        <taxon>Betaproteobacteria</taxon>
        <taxon>Nitrosomonadales</taxon>
        <taxon>Nitrosomonadaceae</taxon>
        <taxon>Nitrosomonas</taxon>
    </lineage>
</organism>
<dbReference type="PROSITE" id="PS52016">
    <property type="entry name" value="TONB_DEPENDENT_REC_3"/>
    <property type="match status" value="1"/>
</dbReference>
<dbReference type="PANTHER" id="PTHR30069">
    <property type="entry name" value="TONB-DEPENDENT OUTER MEMBRANE RECEPTOR"/>
    <property type="match status" value="1"/>
</dbReference>
<reference evidence="16" key="1">
    <citation type="submission" date="2016-10" db="EMBL/GenBank/DDBJ databases">
        <authorList>
            <person name="Varghese N."/>
            <person name="Submissions S."/>
        </authorList>
    </citation>
    <scope>NUCLEOTIDE SEQUENCE [LARGE SCALE GENOMIC DNA]</scope>
    <source>
        <strain evidence="16">Nm76</strain>
    </source>
</reference>
<keyword evidence="3 10" id="KW-0813">Transport</keyword>
<feature type="domain" description="TonB-dependent receptor plug" evidence="14">
    <location>
        <begin position="70"/>
        <end position="167"/>
    </location>
</feature>
<accession>A0A1H8UI38</accession>
<dbReference type="GO" id="GO:0015344">
    <property type="term" value="F:siderophore uptake transmembrane transporter activity"/>
    <property type="evidence" value="ECO:0007669"/>
    <property type="project" value="TreeGrafter"/>
</dbReference>
<dbReference type="GO" id="GO:0009279">
    <property type="term" value="C:cell outer membrane"/>
    <property type="evidence" value="ECO:0007669"/>
    <property type="project" value="UniProtKB-SubCell"/>
</dbReference>
<dbReference type="InterPro" id="IPR000531">
    <property type="entry name" value="Beta-barrel_TonB"/>
</dbReference>
<dbReference type="GO" id="GO:0044718">
    <property type="term" value="P:siderophore transmembrane transport"/>
    <property type="evidence" value="ECO:0007669"/>
    <property type="project" value="TreeGrafter"/>
</dbReference>
<feature type="region of interest" description="Disordered" evidence="12">
    <location>
        <begin position="91"/>
        <end position="111"/>
    </location>
</feature>
<evidence type="ECO:0000256" key="1">
    <source>
        <dbReference type="ARBA" id="ARBA00004571"/>
    </source>
</evidence>